<feature type="compositionally biased region" description="Low complexity" evidence="1">
    <location>
        <begin position="41"/>
        <end position="52"/>
    </location>
</feature>
<dbReference type="AlphaFoldDB" id="V5IM61"/>
<protein>
    <submittedName>
        <fullName evidence="2">Uncharacterized protein</fullName>
    </submittedName>
</protein>
<feature type="region of interest" description="Disordered" evidence="1">
    <location>
        <begin position="130"/>
        <end position="180"/>
    </location>
</feature>
<proteinExistence type="predicted"/>
<evidence type="ECO:0000256" key="1">
    <source>
        <dbReference type="SAM" id="MobiDB-lite"/>
    </source>
</evidence>
<evidence type="ECO:0000313" key="2">
    <source>
        <dbReference type="EMBL" id="ESA41806.1"/>
    </source>
</evidence>
<feature type="region of interest" description="Disordered" evidence="1">
    <location>
        <begin position="211"/>
        <end position="245"/>
    </location>
</feature>
<sequence length="262" mass="29704">MKDGIWSSGDTLIFQSQYHQVQMVLKDASRPLPVPEDPSSLHEASSRSSLREQTPTRPEAESEIHMSKPEGPKETETLNEEPNGVSRDPKKPRYIPGHVPTHVPDFAPAYYVLADAPLFNGSWAYIAGATEPDFKQQKKRKPKSREHEAKEREAKEPEVKEPEVKEPEVEETSTVKPTLSKPASLDFEATKLEEIKISDWWDYHIGAANESDFETKKKRDPKSKAADTKGPVPSELASSDSGATKLEEMKVSDWWDYHRWRP</sequence>
<organism evidence="2 3">
    <name type="scientific">Neurospora crassa (strain ATCC 24698 / 74-OR23-1A / CBS 708.71 / DSM 1257 / FGSC 987)</name>
    <dbReference type="NCBI Taxonomy" id="367110"/>
    <lineage>
        <taxon>Eukaryota</taxon>
        <taxon>Fungi</taxon>
        <taxon>Dikarya</taxon>
        <taxon>Ascomycota</taxon>
        <taxon>Pezizomycotina</taxon>
        <taxon>Sordariomycetes</taxon>
        <taxon>Sordariomycetidae</taxon>
        <taxon>Sordariales</taxon>
        <taxon>Sordariaceae</taxon>
        <taxon>Neurospora</taxon>
    </lineage>
</organism>
<feature type="compositionally biased region" description="Basic and acidic residues" evidence="1">
    <location>
        <begin position="58"/>
        <end position="76"/>
    </location>
</feature>
<feature type="compositionally biased region" description="Basic and acidic residues" evidence="1">
    <location>
        <begin position="145"/>
        <end position="167"/>
    </location>
</feature>
<dbReference type="EMBL" id="CM002242">
    <property type="protein sequence ID" value="ESA41806.1"/>
    <property type="molecule type" value="Genomic_DNA"/>
</dbReference>
<dbReference type="GeneID" id="23568512"/>
<dbReference type="InParanoid" id="V5IM61"/>
<name>V5IM61_NEUCR</name>
<gene>
    <name evidence="2" type="ORF">NCU09440</name>
</gene>
<dbReference type="VEuPathDB" id="FungiDB:NCU09440"/>
<dbReference type="KEGG" id="ncr:NCU09440"/>
<dbReference type="Proteomes" id="UP000001805">
    <property type="component" value="Chromosome 7, Linkage Group VII"/>
</dbReference>
<dbReference type="PaxDb" id="5141-EFNCRP00000009222"/>
<reference evidence="2 3" key="1">
    <citation type="journal article" date="2003" name="Nature">
        <title>The genome sequence of the filamentous fungus Neurospora crassa.</title>
        <authorList>
            <person name="Galagan J.E."/>
            <person name="Calvo S.E."/>
            <person name="Borkovich K.A."/>
            <person name="Selker E.U."/>
            <person name="Read N.D."/>
            <person name="Jaffe D."/>
            <person name="FitzHugh W."/>
            <person name="Ma L.J."/>
            <person name="Smirnov S."/>
            <person name="Purcell S."/>
            <person name="Rehman B."/>
            <person name="Elkins T."/>
            <person name="Engels R."/>
            <person name="Wang S."/>
            <person name="Nielsen C.B."/>
            <person name="Butler J."/>
            <person name="Endrizzi M."/>
            <person name="Qui D."/>
            <person name="Ianakiev P."/>
            <person name="Bell-Pedersen D."/>
            <person name="Nelson M.A."/>
            <person name="Werner-Washburne M."/>
            <person name="Selitrennikoff C.P."/>
            <person name="Kinsey J.A."/>
            <person name="Braun E.L."/>
            <person name="Zelter A."/>
            <person name="Schulte U."/>
            <person name="Kothe G.O."/>
            <person name="Jedd G."/>
            <person name="Mewes W."/>
            <person name="Staben C."/>
            <person name="Marcotte E."/>
            <person name="Greenberg D."/>
            <person name="Roy A."/>
            <person name="Foley K."/>
            <person name="Naylor J."/>
            <person name="Stange-Thomann N."/>
            <person name="Barrett R."/>
            <person name="Gnerre S."/>
            <person name="Kamal M."/>
            <person name="Kamvysselis M."/>
            <person name="Mauceli E."/>
            <person name="Bielke C."/>
            <person name="Rudd S."/>
            <person name="Frishman D."/>
            <person name="Krystofova S."/>
            <person name="Rasmussen C."/>
            <person name="Metzenberg R.L."/>
            <person name="Perkins D.D."/>
            <person name="Kroken S."/>
            <person name="Cogoni C."/>
            <person name="Macino G."/>
            <person name="Catcheside D."/>
            <person name="Li W."/>
            <person name="Pratt R.J."/>
            <person name="Osmani S.A."/>
            <person name="DeSouza C.P."/>
            <person name="Glass L."/>
            <person name="Orbach M.J."/>
            <person name="Berglund J.A."/>
            <person name="Voelker R."/>
            <person name="Yarden O."/>
            <person name="Plamann M."/>
            <person name="Seiler S."/>
            <person name="Dunlap J."/>
            <person name="Radford A."/>
            <person name="Aramayo R."/>
            <person name="Natvig D.O."/>
            <person name="Alex L.A."/>
            <person name="Mannhaupt G."/>
            <person name="Ebbole D.J."/>
            <person name="Freitag M."/>
            <person name="Paulsen I."/>
            <person name="Sachs M.S."/>
            <person name="Lander E.S."/>
            <person name="Nusbaum C."/>
            <person name="Birren B."/>
        </authorList>
    </citation>
    <scope>NUCLEOTIDE SEQUENCE [LARGE SCALE GENOMIC DNA]</scope>
    <source>
        <strain evidence="3">ATCC 24698 / 74-OR23-1A / CBS 708.71 / DSM 1257 / FGSC 987</strain>
    </source>
</reference>
<feature type="compositionally biased region" description="Basic and acidic residues" evidence="1">
    <location>
        <begin position="213"/>
        <end position="227"/>
    </location>
</feature>
<accession>V5IM61</accession>
<dbReference type="RefSeq" id="XP_011395296.1">
    <property type="nucleotide sequence ID" value="XM_011396994.1"/>
</dbReference>
<keyword evidence="3" id="KW-1185">Reference proteome</keyword>
<evidence type="ECO:0000313" key="3">
    <source>
        <dbReference type="Proteomes" id="UP000001805"/>
    </source>
</evidence>
<feature type="region of interest" description="Disordered" evidence="1">
    <location>
        <begin position="29"/>
        <end position="98"/>
    </location>
</feature>